<dbReference type="VEuPathDB" id="VectorBase:ASIC013389"/>
<keyword evidence="4" id="KW-1185">Reference proteome</keyword>
<dbReference type="EnsemblMetazoa" id="ASIC013389-RA">
    <property type="protein sequence ID" value="ASIC013389-PA"/>
    <property type="gene ID" value="ASIC013389"/>
</dbReference>
<feature type="region of interest" description="Disordered" evidence="1">
    <location>
        <begin position="37"/>
        <end position="61"/>
    </location>
</feature>
<reference evidence="3" key="2">
    <citation type="submission" date="2020-05" db="UniProtKB">
        <authorList>
            <consortium name="EnsemblMetazoa"/>
        </authorList>
    </citation>
    <scope>IDENTIFICATION</scope>
</reference>
<sequence>MEPVRLFDGFELVQSPLPPFRHNPAINLAGEQSCGFRPKTSAGPASGDCRNTVHDNSANLGRTPSVRVSAVASGYRFRSSLAKAKRPTTAGGGMTSDCFFSTLRCRKDLTAASSFPCPAGLGSKKAVEC</sequence>
<evidence type="ECO:0000313" key="4">
    <source>
        <dbReference type="Proteomes" id="UP000030765"/>
    </source>
</evidence>
<dbReference type="AlphaFoldDB" id="A0A084W5F9"/>
<evidence type="ECO:0000256" key="1">
    <source>
        <dbReference type="SAM" id="MobiDB-lite"/>
    </source>
</evidence>
<proteinExistence type="predicted"/>
<evidence type="ECO:0000313" key="3">
    <source>
        <dbReference type="EnsemblMetazoa" id="ASIC013389-PA"/>
    </source>
</evidence>
<reference evidence="2 4" key="1">
    <citation type="journal article" date="2014" name="BMC Genomics">
        <title>Genome sequence of Anopheles sinensis provides insight into genetics basis of mosquito competence for malaria parasites.</title>
        <authorList>
            <person name="Zhou D."/>
            <person name="Zhang D."/>
            <person name="Ding G."/>
            <person name="Shi L."/>
            <person name="Hou Q."/>
            <person name="Ye Y."/>
            <person name="Xu Y."/>
            <person name="Zhou H."/>
            <person name="Xiong C."/>
            <person name="Li S."/>
            <person name="Yu J."/>
            <person name="Hong S."/>
            <person name="Yu X."/>
            <person name="Zou P."/>
            <person name="Chen C."/>
            <person name="Chang X."/>
            <person name="Wang W."/>
            <person name="Lv Y."/>
            <person name="Sun Y."/>
            <person name="Ma L."/>
            <person name="Shen B."/>
            <person name="Zhu C."/>
        </authorList>
    </citation>
    <scope>NUCLEOTIDE SEQUENCE [LARGE SCALE GENOMIC DNA]</scope>
</reference>
<gene>
    <name evidence="2" type="ORF">ZHAS_00013389</name>
</gene>
<evidence type="ECO:0000313" key="2">
    <source>
        <dbReference type="EMBL" id="KFB45453.1"/>
    </source>
</evidence>
<protein>
    <submittedName>
        <fullName evidence="2 3">Uncharacterized protein</fullName>
    </submittedName>
</protein>
<dbReference type="EMBL" id="KE525303">
    <property type="protein sequence ID" value="KFB45453.1"/>
    <property type="molecule type" value="Genomic_DNA"/>
</dbReference>
<dbReference type="EMBL" id="ATLV01020619">
    <property type="status" value="NOT_ANNOTATED_CDS"/>
    <property type="molecule type" value="Genomic_DNA"/>
</dbReference>
<name>A0A084W5F9_ANOSI</name>
<accession>A0A084W5F9</accession>
<organism evidence="2">
    <name type="scientific">Anopheles sinensis</name>
    <name type="common">Mosquito</name>
    <dbReference type="NCBI Taxonomy" id="74873"/>
    <lineage>
        <taxon>Eukaryota</taxon>
        <taxon>Metazoa</taxon>
        <taxon>Ecdysozoa</taxon>
        <taxon>Arthropoda</taxon>
        <taxon>Hexapoda</taxon>
        <taxon>Insecta</taxon>
        <taxon>Pterygota</taxon>
        <taxon>Neoptera</taxon>
        <taxon>Endopterygota</taxon>
        <taxon>Diptera</taxon>
        <taxon>Nematocera</taxon>
        <taxon>Culicoidea</taxon>
        <taxon>Culicidae</taxon>
        <taxon>Anophelinae</taxon>
        <taxon>Anopheles</taxon>
    </lineage>
</organism>
<dbReference type="Proteomes" id="UP000030765">
    <property type="component" value="Unassembled WGS sequence"/>
</dbReference>